<proteinExistence type="predicted"/>
<comment type="caution">
    <text evidence="1">The sequence shown here is derived from an EMBL/GenBank/DDBJ whole genome shotgun (WGS) entry which is preliminary data.</text>
</comment>
<dbReference type="EMBL" id="DRBS01000193">
    <property type="protein sequence ID" value="HDD44189.1"/>
    <property type="molecule type" value="Genomic_DNA"/>
</dbReference>
<dbReference type="Proteomes" id="UP000886289">
    <property type="component" value="Unassembled WGS sequence"/>
</dbReference>
<dbReference type="Gene3D" id="3.90.550.10">
    <property type="entry name" value="Spore Coat Polysaccharide Biosynthesis Protein SpsA, Chain A"/>
    <property type="match status" value="1"/>
</dbReference>
<gene>
    <name evidence="1" type="ORF">ENG63_04940</name>
</gene>
<reference evidence="1" key="1">
    <citation type="journal article" date="2020" name="mSystems">
        <title>Genome- and Community-Level Interaction Insights into Carbon Utilization and Element Cycling Functions of Hydrothermarchaeota in Hydrothermal Sediment.</title>
        <authorList>
            <person name="Zhou Z."/>
            <person name="Liu Y."/>
            <person name="Xu W."/>
            <person name="Pan J."/>
            <person name="Luo Z.H."/>
            <person name="Li M."/>
        </authorList>
    </citation>
    <scope>NUCLEOTIDE SEQUENCE [LARGE SCALE GENOMIC DNA]</scope>
    <source>
        <strain evidence="1">HyVt-233</strain>
    </source>
</reference>
<accession>A0A7C0Y5J4</accession>
<evidence type="ECO:0000313" key="1">
    <source>
        <dbReference type="EMBL" id="HDD44189.1"/>
    </source>
</evidence>
<protein>
    <recommendedName>
        <fullName evidence="2">Glycosyltransferase family 25 protein</fullName>
    </recommendedName>
</protein>
<dbReference type="SUPFAM" id="SSF53448">
    <property type="entry name" value="Nucleotide-diphospho-sugar transferases"/>
    <property type="match status" value="1"/>
</dbReference>
<evidence type="ECO:0008006" key="2">
    <source>
        <dbReference type="Google" id="ProtNLM"/>
    </source>
</evidence>
<dbReference type="AlphaFoldDB" id="A0A7C0Y5J4"/>
<organism evidence="1">
    <name type="scientific">Desulfofervidus auxilii</name>
    <dbReference type="NCBI Taxonomy" id="1621989"/>
    <lineage>
        <taxon>Bacteria</taxon>
        <taxon>Pseudomonadati</taxon>
        <taxon>Thermodesulfobacteriota</taxon>
        <taxon>Candidatus Desulfofervidia</taxon>
        <taxon>Candidatus Desulfofervidales</taxon>
        <taxon>Candidatus Desulfofervidaceae</taxon>
        <taxon>Candidatus Desulfofervidus</taxon>
    </lineage>
</organism>
<sequence>MSEIYCEYLAYPEKRGIYLGRISNFKIEWIDSLYAYLISPEVGRLKFRYHKSFNPKFIKEIFTFKKYNKVFIGIKGFEETPEIDIGLSERFLYPKVLVCCCLYRNNLKVIDNILKAIKYADINDIECDILFMYSDPYPQFSPFYLKNIAFKLEKARKIAIRENYDYMMLIEDDVLVPEDAIVTLLDYSHVAPVVAGYYKLYKGDYFGKLCGKKQKGIWLTENDIKNKDFVEVWLTCFGCTLISKIVFRNIAFTTGIDGDFANKCDEFGFKRIIIPKVFCGHIDEEGKIIR</sequence>
<dbReference type="InterPro" id="IPR029044">
    <property type="entry name" value="Nucleotide-diphossugar_trans"/>
</dbReference>
<name>A0A7C0Y5J4_DESA2</name>